<organism evidence="1 2">
    <name type="scientific">Brachyspira murdochii</name>
    <dbReference type="NCBI Taxonomy" id="84378"/>
    <lineage>
        <taxon>Bacteria</taxon>
        <taxon>Pseudomonadati</taxon>
        <taxon>Spirochaetota</taxon>
        <taxon>Spirochaetia</taxon>
        <taxon>Brachyspirales</taxon>
        <taxon>Brachyspiraceae</taxon>
        <taxon>Brachyspira</taxon>
    </lineage>
</organism>
<evidence type="ECO:0000313" key="2">
    <source>
        <dbReference type="Proteomes" id="UP000238924"/>
    </source>
</evidence>
<comment type="caution">
    <text evidence="1">The sequence shown here is derived from an EMBL/GenBank/DDBJ whole genome shotgun (WGS) entry which is preliminary data.</text>
</comment>
<keyword evidence="2" id="KW-1185">Reference proteome</keyword>
<sequence length="101" mass="12056">MSTMNNYFFLRHIKECKRKLKDFDKPKILKNQAKKYIDDFNNFLDSIDTENYSDFDDFNSRVKTFNEELNKILKTNQIDNSDIISIFTNILIIMINGFVKA</sequence>
<dbReference type="EMBL" id="JJMJ01000010">
    <property type="protein sequence ID" value="PPS23201.1"/>
    <property type="molecule type" value="Genomic_DNA"/>
</dbReference>
<proteinExistence type="predicted"/>
<protein>
    <submittedName>
        <fullName evidence="1">Uncharacterized protein</fullName>
    </submittedName>
</protein>
<evidence type="ECO:0000313" key="1">
    <source>
        <dbReference type="EMBL" id="PPS23201.1"/>
    </source>
</evidence>
<gene>
    <name evidence="1" type="ORF">DJ52_00485</name>
</gene>
<dbReference type="RefSeq" id="WP_104617781.1">
    <property type="nucleotide sequence ID" value="NZ_JAWLPZ010000002.1"/>
</dbReference>
<reference evidence="1 2" key="1">
    <citation type="submission" date="2014-04" db="EMBL/GenBank/DDBJ databases">
        <title>Whole genome sequence of 'Brachyspira hampsonii' D13-03603F2.</title>
        <authorList>
            <person name="Patterson A.H."/>
            <person name="Chaban B."/>
            <person name="Fernando C."/>
            <person name="Harding J.C."/>
            <person name="Hill J.E."/>
        </authorList>
    </citation>
    <scope>NUCLEOTIDE SEQUENCE [LARGE SCALE GENOMIC DNA]</scope>
    <source>
        <strain evidence="1 2">D13-03603F2</strain>
    </source>
</reference>
<accession>A0ABX5B7B6</accession>
<name>A0ABX5B7B6_9SPIR</name>
<dbReference type="Proteomes" id="UP000238924">
    <property type="component" value="Unassembled WGS sequence"/>
</dbReference>